<keyword evidence="10 14" id="KW-0472">Membrane</keyword>
<dbReference type="Proteomes" id="UP000320386">
    <property type="component" value="Chromosome"/>
</dbReference>
<reference evidence="15 16" key="1">
    <citation type="submission" date="2019-02" db="EMBL/GenBank/DDBJ databases">
        <title>Deep-cultivation of Planctomycetes and their phenomic and genomic characterization uncovers novel biology.</title>
        <authorList>
            <person name="Wiegand S."/>
            <person name="Jogler M."/>
            <person name="Boedeker C."/>
            <person name="Pinto D."/>
            <person name="Vollmers J."/>
            <person name="Rivas-Marin E."/>
            <person name="Kohn T."/>
            <person name="Peeters S.H."/>
            <person name="Heuer A."/>
            <person name="Rast P."/>
            <person name="Oberbeckmann S."/>
            <person name="Bunk B."/>
            <person name="Jeske O."/>
            <person name="Meyerdierks A."/>
            <person name="Storesund J.E."/>
            <person name="Kallscheuer N."/>
            <person name="Luecker S."/>
            <person name="Lage O.M."/>
            <person name="Pohl T."/>
            <person name="Merkel B.J."/>
            <person name="Hornburger P."/>
            <person name="Mueller R.-W."/>
            <person name="Bruemmer F."/>
            <person name="Labrenz M."/>
            <person name="Spormann A.M."/>
            <person name="Op den Camp H."/>
            <person name="Overmann J."/>
            <person name="Amann R."/>
            <person name="Jetten M.S.M."/>
            <person name="Mascher T."/>
            <person name="Medema M.H."/>
            <person name="Devos D.P."/>
            <person name="Kaster A.-K."/>
            <person name="Ovreas L."/>
            <person name="Rohde M."/>
            <person name="Galperin M.Y."/>
            <person name="Jogler C."/>
        </authorList>
    </citation>
    <scope>NUCLEOTIDE SEQUENCE [LARGE SCALE GENOMIC DNA]</scope>
    <source>
        <strain evidence="15 16">Pan265</strain>
    </source>
</reference>
<evidence type="ECO:0000256" key="7">
    <source>
        <dbReference type="ARBA" id="ARBA00022989"/>
    </source>
</evidence>
<feature type="transmembrane region" description="Helical" evidence="14">
    <location>
        <begin position="170"/>
        <end position="194"/>
    </location>
</feature>
<dbReference type="AlphaFoldDB" id="A0A518BU12"/>
<feature type="transmembrane region" description="Helical" evidence="14">
    <location>
        <begin position="594"/>
        <end position="613"/>
    </location>
</feature>
<evidence type="ECO:0000256" key="12">
    <source>
        <dbReference type="ARBA" id="ARBA00033708"/>
    </source>
</evidence>
<feature type="transmembrane region" description="Helical" evidence="14">
    <location>
        <begin position="350"/>
        <end position="368"/>
    </location>
</feature>
<evidence type="ECO:0000256" key="14">
    <source>
        <dbReference type="SAM" id="Phobius"/>
    </source>
</evidence>
<dbReference type="InterPro" id="IPR050277">
    <property type="entry name" value="Sodium:Solute_Symporter"/>
</dbReference>
<keyword evidence="6" id="KW-0769">Symport</keyword>
<keyword evidence="3" id="KW-0813">Transport</keyword>
<dbReference type="PANTHER" id="PTHR48086">
    <property type="entry name" value="SODIUM/PROLINE SYMPORTER-RELATED"/>
    <property type="match status" value="1"/>
</dbReference>
<keyword evidence="5 14" id="KW-0812">Transmembrane</keyword>
<dbReference type="InterPro" id="IPR038377">
    <property type="entry name" value="Na/Glc_symporter_sf"/>
</dbReference>
<dbReference type="GO" id="GO:0005886">
    <property type="term" value="C:plasma membrane"/>
    <property type="evidence" value="ECO:0007669"/>
    <property type="project" value="UniProtKB-SubCell"/>
</dbReference>
<comment type="catalytic activity">
    <reaction evidence="12">
        <text>L-proline(in) + Na(+)(in) = L-proline(out) + Na(+)(out)</text>
        <dbReference type="Rhea" id="RHEA:28967"/>
        <dbReference type="ChEBI" id="CHEBI:29101"/>
        <dbReference type="ChEBI" id="CHEBI:60039"/>
    </reaction>
</comment>
<feature type="transmembrane region" description="Helical" evidence="14">
    <location>
        <begin position="518"/>
        <end position="538"/>
    </location>
</feature>
<evidence type="ECO:0000256" key="5">
    <source>
        <dbReference type="ARBA" id="ARBA00022692"/>
    </source>
</evidence>
<evidence type="ECO:0000313" key="16">
    <source>
        <dbReference type="Proteomes" id="UP000320386"/>
    </source>
</evidence>
<dbReference type="EMBL" id="CP036280">
    <property type="protein sequence ID" value="QDU70459.1"/>
    <property type="molecule type" value="Genomic_DNA"/>
</dbReference>
<feature type="transmembrane region" description="Helical" evidence="14">
    <location>
        <begin position="249"/>
        <end position="268"/>
    </location>
</feature>
<evidence type="ECO:0000256" key="2">
    <source>
        <dbReference type="ARBA" id="ARBA00006434"/>
    </source>
</evidence>
<dbReference type="PANTHER" id="PTHR48086:SF3">
    <property type="entry name" value="SODIUM_PROLINE SYMPORTER"/>
    <property type="match status" value="1"/>
</dbReference>
<evidence type="ECO:0000256" key="13">
    <source>
        <dbReference type="RuleBase" id="RU362091"/>
    </source>
</evidence>
<dbReference type="OrthoDB" id="9815743at2"/>
<dbReference type="GO" id="GO:0015293">
    <property type="term" value="F:symporter activity"/>
    <property type="evidence" value="ECO:0007669"/>
    <property type="project" value="UniProtKB-KW"/>
</dbReference>
<organism evidence="15 16">
    <name type="scientific">Mucisphaera calidilacus</name>
    <dbReference type="NCBI Taxonomy" id="2527982"/>
    <lineage>
        <taxon>Bacteria</taxon>
        <taxon>Pseudomonadati</taxon>
        <taxon>Planctomycetota</taxon>
        <taxon>Phycisphaerae</taxon>
        <taxon>Phycisphaerales</taxon>
        <taxon>Phycisphaeraceae</taxon>
        <taxon>Mucisphaera</taxon>
    </lineage>
</organism>
<feature type="transmembrane region" description="Helical" evidence="14">
    <location>
        <begin position="289"/>
        <end position="312"/>
    </location>
</feature>
<feature type="transmembrane region" description="Helical" evidence="14">
    <location>
        <begin position="466"/>
        <end position="489"/>
    </location>
</feature>
<evidence type="ECO:0000313" key="15">
    <source>
        <dbReference type="EMBL" id="QDU70459.1"/>
    </source>
</evidence>
<feature type="transmembrane region" description="Helical" evidence="14">
    <location>
        <begin position="6"/>
        <end position="24"/>
    </location>
</feature>
<accession>A0A518BU12</accession>
<keyword evidence="9" id="KW-0406">Ion transport</keyword>
<gene>
    <name evidence="15" type="primary">sglT_1</name>
    <name evidence="15" type="ORF">Pan265_02870</name>
</gene>
<sequence>MNLHALDLLIIVGMMAMVLGSALYTRRYTRSVADFLSANRCAGRYMLTLAGGIAGLGAISIVAMWEQYYQAGFAGLHWGSMFAPLGLILALSGWVIYRYRETRALTLAQFLERRYSRRFRVFAGTLAWVAGVLNYGIFPAVTGRFLIYFLGLPNYIVEVPGIGLELNLTLGIVMGVVLGMALVVTLNGGQIAVMASDFIQAQASNIVFLILLGVMLYLFPWSVIIETLAQAPKGESKINPFDQGELPDFNPMFFFIQGYLYIYTFMVWQGSQGYNSSARSPHEAKMAGILGQFRAGVTFMLIPMAAVCAYVLMHAPAYEAAAASAQATLDAIGDAQIAKQMTTTVALAEVLPVGLMGMLAAVMLMAALSTDSTYMHSWGSIFVQDVYLPFHQLWQGRDARLDPEHHLRLLRWSIFGIALFAWCFSMVFPLREYIAMYFAVTGAIFTGGAGAVLIGGLYWPRGTVTGAWSAMFVGCGVATLGALTVNLFWPEGVPYLKSTFTETGWIQELPETFWLNGIQMAFVASVAAVIAYIIGSLVSEDPELDMDKLLHRGAYQAEALEGADHVAPPARGWRALGFTDEFTFGDKVIYGMKLAYVLFFFITFVVFTVWNLWSPWEDRSWVNWWWFQLVFIGTVGGVCTVWFIIGGIYDWRAMFRLLASIERDADDDGTVTVHLGQTKAD</sequence>
<dbReference type="InterPro" id="IPR001734">
    <property type="entry name" value="Na/solute_symporter"/>
</dbReference>
<dbReference type="GO" id="GO:0006814">
    <property type="term" value="P:sodium ion transport"/>
    <property type="evidence" value="ECO:0007669"/>
    <property type="project" value="UniProtKB-KW"/>
</dbReference>
<evidence type="ECO:0000256" key="6">
    <source>
        <dbReference type="ARBA" id="ARBA00022847"/>
    </source>
</evidence>
<feature type="transmembrane region" description="Helical" evidence="14">
    <location>
        <begin position="625"/>
        <end position="649"/>
    </location>
</feature>
<keyword evidence="11" id="KW-0739">Sodium transport</keyword>
<proteinExistence type="inferred from homology"/>
<keyword evidence="8" id="KW-0915">Sodium</keyword>
<feature type="transmembrane region" description="Helical" evidence="14">
    <location>
        <begin position="434"/>
        <end position="459"/>
    </location>
</feature>
<dbReference type="RefSeq" id="WP_145444577.1">
    <property type="nucleotide sequence ID" value="NZ_CP036280.1"/>
</dbReference>
<evidence type="ECO:0000256" key="3">
    <source>
        <dbReference type="ARBA" id="ARBA00022448"/>
    </source>
</evidence>
<keyword evidence="4" id="KW-1003">Cell membrane</keyword>
<feature type="transmembrane region" description="Helical" evidence="14">
    <location>
        <begin position="121"/>
        <end position="150"/>
    </location>
</feature>
<feature type="transmembrane region" description="Helical" evidence="14">
    <location>
        <begin position="409"/>
        <end position="428"/>
    </location>
</feature>
<feature type="transmembrane region" description="Helical" evidence="14">
    <location>
        <begin position="206"/>
        <end position="229"/>
    </location>
</feature>
<evidence type="ECO:0000256" key="4">
    <source>
        <dbReference type="ARBA" id="ARBA00022475"/>
    </source>
</evidence>
<comment type="subcellular location">
    <subcellularLocation>
        <location evidence="1">Cell membrane</location>
        <topology evidence="1">Multi-pass membrane protein</topology>
    </subcellularLocation>
</comment>
<feature type="transmembrane region" description="Helical" evidence="14">
    <location>
        <begin position="77"/>
        <end position="97"/>
    </location>
</feature>
<evidence type="ECO:0000256" key="11">
    <source>
        <dbReference type="ARBA" id="ARBA00023201"/>
    </source>
</evidence>
<keyword evidence="7 14" id="KW-1133">Transmembrane helix</keyword>
<comment type="similarity">
    <text evidence="2 13">Belongs to the sodium:solute symporter (SSF) (TC 2.A.21) family.</text>
</comment>
<keyword evidence="16" id="KW-1185">Reference proteome</keyword>
<dbReference type="Pfam" id="PF00474">
    <property type="entry name" value="SSF"/>
    <property type="match status" value="1"/>
</dbReference>
<dbReference type="KEGG" id="mcad:Pan265_02870"/>
<feature type="transmembrane region" description="Helical" evidence="14">
    <location>
        <begin position="45"/>
        <end position="65"/>
    </location>
</feature>
<evidence type="ECO:0000256" key="1">
    <source>
        <dbReference type="ARBA" id="ARBA00004651"/>
    </source>
</evidence>
<evidence type="ECO:0000256" key="8">
    <source>
        <dbReference type="ARBA" id="ARBA00023053"/>
    </source>
</evidence>
<evidence type="ECO:0000256" key="9">
    <source>
        <dbReference type="ARBA" id="ARBA00023065"/>
    </source>
</evidence>
<dbReference type="PROSITE" id="PS50283">
    <property type="entry name" value="NA_SOLUT_SYMP_3"/>
    <property type="match status" value="1"/>
</dbReference>
<protein>
    <submittedName>
        <fullName evidence="15">Sodium/glucose cotransporter</fullName>
    </submittedName>
</protein>
<dbReference type="Gene3D" id="1.20.1730.10">
    <property type="entry name" value="Sodium/glucose cotransporter"/>
    <property type="match status" value="1"/>
</dbReference>
<evidence type="ECO:0000256" key="10">
    <source>
        <dbReference type="ARBA" id="ARBA00023136"/>
    </source>
</evidence>
<name>A0A518BU12_9BACT</name>